<organism evidence="1 2">
    <name type="scientific">Meloidogyne enterolobii</name>
    <name type="common">Root-knot nematode worm</name>
    <name type="synonym">Meloidogyne mayaguensis</name>
    <dbReference type="NCBI Taxonomy" id="390850"/>
    <lineage>
        <taxon>Eukaryota</taxon>
        <taxon>Metazoa</taxon>
        <taxon>Ecdysozoa</taxon>
        <taxon>Nematoda</taxon>
        <taxon>Chromadorea</taxon>
        <taxon>Rhabditida</taxon>
        <taxon>Tylenchina</taxon>
        <taxon>Tylenchomorpha</taxon>
        <taxon>Tylenchoidea</taxon>
        <taxon>Meloidogynidae</taxon>
        <taxon>Meloidogyninae</taxon>
        <taxon>Meloidogyne</taxon>
    </lineage>
</organism>
<dbReference type="Proteomes" id="UP001497535">
    <property type="component" value="Unassembled WGS sequence"/>
</dbReference>
<sequence length="61" mass="7360">MGQKCGFIREKKFFTYVCVCLKKMCVLNPFQSPLLLYIFSVLFLYYLHILHFKYKNFLAIP</sequence>
<keyword evidence="2" id="KW-1185">Reference proteome</keyword>
<proteinExistence type="predicted"/>
<reference evidence="1" key="1">
    <citation type="submission" date="2023-11" db="EMBL/GenBank/DDBJ databases">
        <authorList>
            <person name="Poullet M."/>
        </authorList>
    </citation>
    <scope>NUCLEOTIDE SEQUENCE</scope>
    <source>
        <strain evidence="1">E1834</strain>
    </source>
</reference>
<dbReference type="EMBL" id="CAVMJV010000003">
    <property type="protein sequence ID" value="CAK5021621.1"/>
    <property type="molecule type" value="Genomic_DNA"/>
</dbReference>
<evidence type="ECO:0000313" key="2">
    <source>
        <dbReference type="Proteomes" id="UP001497535"/>
    </source>
</evidence>
<accession>A0ACB0XXP5</accession>
<comment type="caution">
    <text evidence="1">The sequence shown here is derived from an EMBL/GenBank/DDBJ whole genome shotgun (WGS) entry which is preliminary data.</text>
</comment>
<gene>
    <name evidence="1" type="ORF">MENTE1834_LOCUS4791</name>
</gene>
<evidence type="ECO:0000313" key="1">
    <source>
        <dbReference type="EMBL" id="CAK5021621.1"/>
    </source>
</evidence>
<protein>
    <submittedName>
        <fullName evidence="1">Uncharacterized protein</fullName>
    </submittedName>
</protein>
<name>A0ACB0XXP5_MELEN</name>